<keyword evidence="2" id="KW-0812">Transmembrane</keyword>
<feature type="region of interest" description="Disordered" evidence="7">
    <location>
        <begin position="215"/>
        <end position="272"/>
    </location>
</feature>
<dbReference type="RefSeq" id="XP_058340344.1">
    <property type="nucleotide sequence ID" value="XM_058488924.1"/>
</dbReference>
<dbReference type="GeneID" id="83216332"/>
<dbReference type="CDD" id="cd00029">
    <property type="entry name" value="C1"/>
    <property type="match status" value="1"/>
</dbReference>
<organism evidence="9 10">
    <name type="scientific">Lichtheimia ornata</name>
    <dbReference type="NCBI Taxonomy" id="688661"/>
    <lineage>
        <taxon>Eukaryota</taxon>
        <taxon>Fungi</taxon>
        <taxon>Fungi incertae sedis</taxon>
        <taxon>Mucoromycota</taxon>
        <taxon>Mucoromycotina</taxon>
        <taxon>Mucoromycetes</taxon>
        <taxon>Mucorales</taxon>
        <taxon>Lichtheimiaceae</taxon>
        <taxon>Lichtheimia</taxon>
    </lineage>
</organism>
<feature type="compositionally biased region" description="Polar residues" evidence="7">
    <location>
        <begin position="219"/>
        <end position="265"/>
    </location>
</feature>
<dbReference type="SUPFAM" id="SSF57889">
    <property type="entry name" value="Cysteine-rich domain"/>
    <property type="match status" value="1"/>
</dbReference>
<dbReference type="Pfam" id="PF06398">
    <property type="entry name" value="Pex24p"/>
    <property type="match status" value="1"/>
</dbReference>
<dbReference type="GO" id="GO:0007031">
    <property type="term" value="P:peroxisome organization"/>
    <property type="evidence" value="ECO:0007669"/>
    <property type="project" value="TreeGrafter"/>
</dbReference>
<gene>
    <name evidence="9" type="ORF">O0I10_008925</name>
</gene>
<feature type="domain" description="Phorbol-ester/DAG-type" evidence="8">
    <location>
        <begin position="4"/>
        <end position="58"/>
    </location>
</feature>
<accession>A0AAD7XWJ2</accession>
<keyword evidence="3" id="KW-0479">Metal-binding</keyword>
<reference evidence="9 10" key="1">
    <citation type="submission" date="2023-03" db="EMBL/GenBank/DDBJ databases">
        <title>Genome sequence of Lichtheimia ornata CBS 291.66.</title>
        <authorList>
            <person name="Mohabir J.T."/>
            <person name="Shea T.P."/>
            <person name="Kurbessoian T."/>
            <person name="Berby B."/>
            <person name="Fontaine J."/>
            <person name="Livny J."/>
            <person name="Gnirke A."/>
            <person name="Stajich J.E."/>
            <person name="Cuomo C.A."/>
        </authorList>
    </citation>
    <scope>NUCLEOTIDE SEQUENCE [LARGE SCALE GENOMIC DNA]</scope>
    <source>
        <strain evidence="9">CBS 291.66</strain>
    </source>
</reference>
<evidence type="ECO:0000256" key="3">
    <source>
        <dbReference type="ARBA" id="ARBA00022723"/>
    </source>
</evidence>
<comment type="subcellular location">
    <subcellularLocation>
        <location evidence="1">Membrane</location>
        <topology evidence="1">Multi-pass membrane protein</topology>
    </subcellularLocation>
</comment>
<dbReference type="PANTHER" id="PTHR28304">
    <property type="entry name" value="PEROXISOMAL MEMBRANE PROTEIN PEX29"/>
    <property type="match status" value="1"/>
</dbReference>
<keyword evidence="5" id="KW-1133">Transmembrane helix</keyword>
<dbReference type="SMART" id="SM00109">
    <property type="entry name" value="C1"/>
    <property type="match status" value="1"/>
</dbReference>
<evidence type="ECO:0000256" key="7">
    <source>
        <dbReference type="SAM" id="MobiDB-lite"/>
    </source>
</evidence>
<dbReference type="InterPro" id="IPR010482">
    <property type="entry name" value="TECPR1-like_DysF"/>
</dbReference>
<keyword evidence="6" id="KW-0472">Membrane</keyword>
<evidence type="ECO:0000256" key="2">
    <source>
        <dbReference type="ARBA" id="ARBA00022692"/>
    </source>
</evidence>
<dbReference type="InterPro" id="IPR002219">
    <property type="entry name" value="PKC_DAG/PE"/>
</dbReference>
<comment type="caution">
    <text evidence="9">The sequence shown here is derived from an EMBL/GenBank/DDBJ whole genome shotgun (WGS) entry which is preliminary data.</text>
</comment>
<evidence type="ECO:0000313" key="9">
    <source>
        <dbReference type="EMBL" id="KAJ8655431.1"/>
    </source>
</evidence>
<evidence type="ECO:0000256" key="5">
    <source>
        <dbReference type="ARBA" id="ARBA00022989"/>
    </source>
</evidence>
<dbReference type="EMBL" id="JARTCD010000049">
    <property type="protein sequence ID" value="KAJ8655431.1"/>
    <property type="molecule type" value="Genomic_DNA"/>
</dbReference>
<proteinExistence type="predicted"/>
<evidence type="ECO:0000256" key="1">
    <source>
        <dbReference type="ARBA" id="ARBA00004141"/>
    </source>
</evidence>
<dbReference type="PANTHER" id="PTHR28304:SF2">
    <property type="entry name" value="PEROXISOMAL MEMBRANE PROTEIN PEX29"/>
    <property type="match status" value="1"/>
</dbReference>
<evidence type="ECO:0000256" key="6">
    <source>
        <dbReference type="ARBA" id="ARBA00023136"/>
    </source>
</evidence>
<protein>
    <recommendedName>
        <fullName evidence="8">Phorbol-ester/DAG-type domain-containing protein</fullName>
    </recommendedName>
</protein>
<name>A0AAD7XWJ2_9FUNG</name>
<dbReference type="Proteomes" id="UP001234581">
    <property type="component" value="Unassembled WGS sequence"/>
</dbReference>
<keyword evidence="4" id="KW-0862">Zinc</keyword>
<evidence type="ECO:0000259" key="8">
    <source>
        <dbReference type="PROSITE" id="PS50081"/>
    </source>
</evidence>
<dbReference type="InterPro" id="IPR046349">
    <property type="entry name" value="C1-like_sf"/>
</dbReference>
<dbReference type="GO" id="GO:0046872">
    <property type="term" value="F:metal ion binding"/>
    <property type="evidence" value="ECO:0007669"/>
    <property type="project" value="UniProtKB-KW"/>
</dbReference>
<dbReference type="InterPro" id="IPR052816">
    <property type="entry name" value="Peroxisomal_Membrane_PEX28-32"/>
</dbReference>
<evidence type="ECO:0000256" key="4">
    <source>
        <dbReference type="ARBA" id="ARBA00022833"/>
    </source>
</evidence>
<sequence>MEHRHRFQSATFSRFTYCDYCSGFIWGLKSQGLQCTGCGYTCHYGCKNKAISTNRTACSNSNNKTPAERALLNIQNEIPHDRIKKRRDSEHDDDDRADAKREISTVDLIKDVLIAASAEADEKAAKRMPVSEYLEHQPPLNPQTTAKNFSRFIGRCGPVFALRDSIILLISWEKPLDTWIAILVYSLVCMYPKLLLVVPQLAISFLLRHGPVKEENDVSMETQPSATTSNQQPTKSTSFNIRTHSQEPTTSDNQPDLDTNINDTAGSSSSGGGGGGGVFANALNMGIPLLAMSGNTSPEYRKNLQNIQNTMGEFSDVHDMLLHYAQHWSRSDTPMAQFRQLLVVSSLVTFILVSIIPLNYVFLFAGLAVFFANTRFAKALMHLIQQDRRFFKKIISPLNAFQPPTSDSNEPSSITTRIVSIFENQRSYDGGNHFVSKLEPGDKRSAWSNLSGSLSFPPPCKLQPPQGFQWQQDSEWVVDKEGPWQEPYLGIGQYCGSGSNHGWIVTNTFA</sequence>
<dbReference type="Pfam" id="PF00130">
    <property type="entry name" value="C1_1"/>
    <property type="match status" value="1"/>
</dbReference>
<dbReference type="PROSITE" id="PS50081">
    <property type="entry name" value="ZF_DAG_PE_2"/>
    <property type="match status" value="1"/>
</dbReference>
<evidence type="ECO:0000313" key="10">
    <source>
        <dbReference type="Proteomes" id="UP001234581"/>
    </source>
</evidence>
<dbReference type="GO" id="GO:0005778">
    <property type="term" value="C:peroxisomal membrane"/>
    <property type="evidence" value="ECO:0007669"/>
    <property type="project" value="UniProtKB-ARBA"/>
</dbReference>
<keyword evidence="10" id="KW-1185">Reference proteome</keyword>
<dbReference type="AlphaFoldDB" id="A0AAD7XWJ2"/>
<dbReference type="Gene3D" id="3.30.60.20">
    <property type="match status" value="1"/>
</dbReference>